<dbReference type="RefSeq" id="XP_028988595.1">
    <property type="nucleotide sequence ID" value="XM_029132762.3"/>
</dbReference>
<dbReference type="OrthoDB" id="8866850at2759"/>
<organism evidence="2 3">
    <name type="scientific">Betta splendens</name>
    <name type="common">Siamese fighting fish</name>
    <dbReference type="NCBI Taxonomy" id="158456"/>
    <lineage>
        <taxon>Eukaryota</taxon>
        <taxon>Metazoa</taxon>
        <taxon>Chordata</taxon>
        <taxon>Craniata</taxon>
        <taxon>Vertebrata</taxon>
        <taxon>Euteleostomi</taxon>
        <taxon>Actinopterygii</taxon>
        <taxon>Neopterygii</taxon>
        <taxon>Teleostei</taxon>
        <taxon>Neoteleostei</taxon>
        <taxon>Acanthomorphata</taxon>
        <taxon>Anabantaria</taxon>
        <taxon>Anabantiformes</taxon>
        <taxon>Anabantoidei</taxon>
        <taxon>Osphronemidae</taxon>
        <taxon>Betta</taxon>
    </lineage>
</organism>
<feature type="region of interest" description="Disordered" evidence="1">
    <location>
        <begin position="218"/>
        <end position="337"/>
    </location>
</feature>
<reference evidence="3" key="1">
    <citation type="submission" date="2025-08" db="UniProtKB">
        <authorList>
            <consortium name="RefSeq"/>
        </authorList>
    </citation>
    <scope>IDENTIFICATION</scope>
</reference>
<evidence type="ECO:0000313" key="2">
    <source>
        <dbReference type="Proteomes" id="UP000515150"/>
    </source>
</evidence>
<keyword evidence="2" id="KW-1185">Reference proteome</keyword>
<feature type="compositionally biased region" description="Polar residues" evidence="1">
    <location>
        <begin position="274"/>
        <end position="301"/>
    </location>
</feature>
<dbReference type="Proteomes" id="UP000515150">
    <property type="component" value="Chromosome 17"/>
</dbReference>
<dbReference type="InParanoid" id="A0A6P7L3S7"/>
<sequence length="361" mass="41341">MPSYNYSERTEKKSEADGLESFTSSFKVRIEYYRSVEYCLKWEGPMHLRHSSKLAKGSNKSPRKKNSPDEDGIKHKVVEKKPRTGMRRTKSSNGVVHAKERHLISSPHETDGVVEEEILDQGLDEWDDDCASVSSSISSGPSLYYPARLSQDLCSACQKLYQKARRMKAPLKNKLLDNDPKSLTCDQWVLIKNRRLARMSDAGGKLLISLQRVKKRLRGKKVKQHEQPPACSRPHIYLERNLRRRVPLKKERKTNKRRKRTRDDSQGSRVAKQQRLQSNVRGQHISSVNDSCYSASTQNDMNELEDYSDQDTSSAGPSSVINPTTTELPSKQTKSQTFQRGFRELLLQLRGNSSNIVREPH</sequence>
<name>A0A6P7L3S7_BETSP</name>
<feature type="region of interest" description="Disordered" evidence="1">
    <location>
        <begin position="51"/>
        <end position="96"/>
    </location>
</feature>
<gene>
    <name evidence="3" type="primary">si:ch211-227n13.3</name>
</gene>
<protein>
    <submittedName>
        <fullName evidence="3">Uncharacterized protein si:ch211-227n13.3 isoform X1</fullName>
    </submittedName>
</protein>
<feature type="compositionally biased region" description="Basic residues" evidence="1">
    <location>
        <begin position="242"/>
        <end position="260"/>
    </location>
</feature>
<dbReference type="GeneID" id="114845025"/>
<proteinExistence type="predicted"/>
<accession>A0A6P7L3S7</accession>
<dbReference type="AlphaFoldDB" id="A0A6P7L3S7"/>
<evidence type="ECO:0000313" key="3">
    <source>
        <dbReference type="RefSeq" id="XP_028988595.1"/>
    </source>
</evidence>
<dbReference type="KEGG" id="bspl:114845025"/>
<feature type="compositionally biased region" description="Basic and acidic residues" evidence="1">
    <location>
        <begin position="66"/>
        <end position="82"/>
    </location>
</feature>
<feature type="compositionally biased region" description="Polar residues" evidence="1">
    <location>
        <begin position="310"/>
        <end position="337"/>
    </location>
</feature>
<evidence type="ECO:0000256" key="1">
    <source>
        <dbReference type="SAM" id="MobiDB-lite"/>
    </source>
</evidence>